<feature type="region of interest" description="Disordered" evidence="5">
    <location>
        <begin position="298"/>
        <end position="318"/>
    </location>
</feature>
<evidence type="ECO:0000313" key="8">
    <source>
        <dbReference type="Proteomes" id="UP001177003"/>
    </source>
</evidence>
<keyword evidence="3" id="KW-0804">Transcription</keyword>
<dbReference type="Proteomes" id="UP001177003">
    <property type="component" value="Chromosome 0"/>
</dbReference>
<organism evidence="7 8">
    <name type="scientific">Lactuca saligna</name>
    <name type="common">Willowleaf lettuce</name>
    <dbReference type="NCBI Taxonomy" id="75948"/>
    <lineage>
        <taxon>Eukaryota</taxon>
        <taxon>Viridiplantae</taxon>
        <taxon>Streptophyta</taxon>
        <taxon>Embryophyta</taxon>
        <taxon>Tracheophyta</taxon>
        <taxon>Spermatophyta</taxon>
        <taxon>Magnoliopsida</taxon>
        <taxon>eudicotyledons</taxon>
        <taxon>Gunneridae</taxon>
        <taxon>Pentapetalae</taxon>
        <taxon>asterids</taxon>
        <taxon>campanulids</taxon>
        <taxon>Asterales</taxon>
        <taxon>Asteraceae</taxon>
        <taxon>Cichorioideae</taxon>
        <taxon>Cichorieae</taxon>
        <taxon>Lactucinae</taxon>
        <taxon>Lactuca</taxon>
    </lineage>
</organism>
<accession>A0AA35UXK6</accession>
<dbReference type="InterPro" id="IPR017930">
    <property type="entry name" value="Myb_dom"/>
</dbReference>
<dbReference type="InterPro" id="IPR006447">
    <property type="entry name" value="Myb_dom_plants"/>
</dbReference>
<dbReference type="GO" id="GO:0003700">
    <property type="term" value="F:DNA-binding transcription factor activity"/>
    <property type="evidence" value="ECO:0007669"/>
    <property type="project" value="InterPro"/>
</dbReference>
<gene>
    <name evidence="7" type="ORF">LSALG_LOCUS1517</name>
</gene>
<dbReference type="InterPro" id="IPR001005">
    <property type="entry name" value="SANT/Myb"/>
</dbReference>
<dbReference type="InterPro" id="IPR009057">
    <property type="entry name" value="Homeodomain-like_sf"/>
</dbReference>
<evidence type="ECO:0000256" key="4">
    <source>
        <dbReference type="ARBA" id="ARBA00023242"/>
    </source>
</evidence>
<dbReference type="Gene3D" id="1.10.10.60">
    <property type="entry name" value="Homeodomain-like"/>
    <property type="match status" value="1"/>
</dbReference>
<dbReference type="FunFam" id="1.10.10.60:FF:000002">
    <property type="entry name" value="Myb family transcription factor"/>
    <property type="match status" value="1"/>
</dbReference>
<dbReference type="PANTHER" id="PTHR31314">
    <property type="entry name" value="MYB FAMILY TRANSCRIPTION FACTOR PHL7-LIKE"/>
    <property type="match status" value="1"/>
</dbReference>
<dbReference type="EMBL" id="OX465086">
    <property type="protein sequence ID" value="CAI9260690.1"/>
    <property type="molecule type" value="Genomic_DNA"/>
</dbReference>
<reference evidence="7" key="1">
    <citation type="submission" date="2023-04" db="EMBL/GenBank/DDBJ databases">
        <authorList>
            <person name="Vijverberg K."/>
            <person name="Xiong W."/>
            <person name="Schranz E."/>
        </authorList>
    </citation>
    <scope>NUCLEOTIDE SEQUENCE</scope>
</reference>
<evidence type="ECO:0000256" key="2">
    <source>
        <dbReference type="ARBA" id="ARBA00023015"/>
    </source>
</evidence>
<dbReference type="GO" id="GO:0003677">
    <property type="term" value="F:DNA binding"/>
    <property type="evidence" value="ECO:0007669"/>
    <property type="project" value="InterPro"/>
</dbReference>
<dbReference type="PROSITE" id="PS51294">
    <property type="entry name" value="HTH_MYB"/>
    <property type="match status" value="1"/>
</dbReference>
<dbReference type="GO" id="GO:0005634">
    <property type="term" value="C:nucleus"/>
    <property type="evidence" value="ECO:0007669"/>
    <property type="project" value="UniProtKB-SubCell"/>
</dbReference>
<feature type="compositionally biased region" description="Polar residues" evidence="5">
    <location>
        <begin position="306"/>
        <end position="318"/>
    </location>
</feature>
<dbReference type="SUPFAM" id="SSF46689">
    <property type="entry name" value="Homeodomain-like"/>
    <property type="match status" value="1"/>
</dbReference>
<keyword evidence="2" id="KW-0805">Transcription regulation</keyword>
<dbReference type="Pfam" id="PF00249">
    <property type="entry name" value="Myb_DNA-binding"/>
    <property type="match status" value="1"/>
</dbReference>
<dbReference type="InterPro" id="IPR046955">
    <property type="entry name" value="PHR1-like"/>
</dbReference>
<dbReference type="AlphaFoldDB" id="A0AA35UXK6"/>
<evidence type="ECO:0000259" key="6">
    <source>
        <dbReference type="PROSITE" id="PS51294"/>
    </source>
</evidence>
<proteinExistence type="predicted"/>
<keyword evidence="4" id="KW-0539">Nucleus</keyword>
<evidence type="ECO:0000256" key="1">
    <source>
        <dbReference type="ARBA" id="ARBA00004123"/>
    </source>
</evidence>
<keyword evidence="8" id="KW-1185">Reference proteome</keyword>
<evidence type="ECO:0000256" key="5">
    <source>
        <dbReference type="SAM" id="MobiDB-lite"/>
    </source>
</evidence>
<dbReference type="NCBIfam" id="TIGR01557">
    <property type="entry name" value="myb_SHAQKYF"/>
    <property type="match status" value="1"/>
</dbReference>
<evidence type="ECO:0000313" key="7">
    <source>
        <dbReference type="EMBL" id="CAI9260690.1"/>
    </source>
</evidence>
<feature type="domain" description="HTH myb-type" evidence="6">
    <location>
        <begin position="15"/>
        <end position="75"/>
    </location>
</feature>
<evidence type="ECO:0000256" key="3">
    <source>
        <dbReference type="ARBA" id="ARBA00023163"/>
    </source>
</evidence>
<name>A0AA35UXK6_LACSI</name>
<comment type="subcellular location">
    <subcellularLocation>
        <location evidence="1">Nucleus</location>
    </subcellularLocation>
</comment>
<sequence length="365" mass="41680">MGGCERNGTVRQYIRSKVPRLRWTPDLHRCFVHAIHTLGGPNKATPKLVLQTMDVKGLTVSHVKSHLQMYRSMKSDVATRDDEIHRSTGLHRKQSHEDQHDGCIDHEICLHPSIQESNPHFIYHPFAVPSKRGRMETRMHGYSEIRIKGKEGIGDHKWQQPHSFSIPHFHSNPSFNHLRESDFLKNSKRETAEHGMLSGMKLEKARNIQEVEQPDECGLSLSLSLQHPLVQMSNGSLLSEISETHSRQNTSDHSSNKCSVNLDLSIALFTGANMKSISNPNEIIHKIKKRVLRFSHRSSQKMKWGQPSSTPPLVNGKQPNNLEDRCFPPLLLRCFIPFLPCVFQWNREGTTKAEQPPCYNNHPTS</sequence>
<protein>
    <recommendedName>
        <fullName evidence="6">HTH myb-type domain-containing protein</fullName>
    </recommendedName>
</protein>
<dbReference type="PANTHER" id="PTHR31314:SF155">
    <property type="entry name" value="GLYCOSYLTRANSFERASE"/>
    <property type="match status" value="1"/>
</dbReference>